<proteinExistence type="predicted"/>
<evidence type="ECO:0000313" key="2">
    <source>
        <dbReference type="EMBL" id="TVU51490.1"/>
    </source>
</evidence>
<feature type="compositionally biased region" description="Polar residues" evidence="1">
    <location>
        <begin position="347"/>
        <end position="359"/>
    </location>
</feature>
<keyword evidence="3" id="KW-1185">Reference proteome</keyword>
<organism evidence="2 3">
    <name type="scientific">Eragrostis curvula</name>
    <name type="common">weeping love grass</name>
    <dbReference type="NCBI Taxonomy" id="38414"/>
    <lineage>
        <taxon>Eukaryota</taxon>
        <taxon>Viridiplantae</taxon>
        <taxon>Streptophyta</taxon>
        <taxon>Embryophyta</taxon>
        <taxon>Tracheophyta</taxon>
        <taxon>Spermatophyta</taxon>
        <taxon>Magnoliopsida</taxon>
        <taxon>Liliopsida</taxon>
        <taxon>Poales</taxon>
        <taxon>Poaceae</taxon>
        <taxon>PACMAD clade</taxon>
        <taxon>Chloridoideae</taxon>
        <taxon>Eragrostideae</taxon>
        <taxon>Eragrostidinae</taxon>
        <taxon>Eragrostis</taxon>
    </lineage>
</organism>
<comment type="caution">
    <text evidence="2">The sequence shown here is derived from an EMBL/GenBank/DDBJ whole genome shotgun (WGS) entry which is preliminary data.</text>
</comment>
<feature type="region of interest" description="Disordered" evidence="1">
    <location>
        <begin position="1"/>
        <end position="37"/>
    </location>
</feature>
<dbReference type="OrthoDB" id="773993at2759"/>
<feature type="region of interest" description="Disordered" evidence="1">
    <location>
        <begin position="347"/>
        <end position="374"/>
    </location>
</feature>
<feature type="non-terminal residue" evidence="2">
    <location>
        <position position="1"/>
    </location>
</feature>
<feature type="compositionally biased region" description="Polar residues" evidence="1">
    <location>
        <begin position="236"/>
        <end position="248"/>
    </location>
</feature>
<dbReference type="AlphaFoldDB" id="A0A5J9WWK6"/>
<dbReference type="PANTHER" id="PTHR36707">
    <property type="entry name" value="T20M3.17 PROTEIN"/>
    <property type="match status" value="1"/>
</dbReference>
<feature type="region of interest" description="Disordered" evidence="1">
    <location>
        <begin position="236"/>
        <end position="260"/>
    </location>
</feature>
<gene>
    <name evidence="2" type="ORF">EJB05_02922</name>
</gene>
<evidence type="ECO:0000256" key="1">
    <source>
        <dbReference type="SAM" id="MobiDB-lite"/>
    </source>
</evidence>
<evidence type="ECO:0000313" key="3">
    <source>
        <dbReference type="Proteomes" id="UP000324897"/>
    </source>
</evidence>
<name>A0A5J9WWK6_9POAL</name>
<protein>
    <submittedName>
        <fullName evidence="2">Uncharacterized protein</fullName>
    </submittedName>
</protein>
<reference evidence="2 3" key="1">
    <citation type="journal article" date="2019" name="Sci. Rep.">
        <title>A high-quality genome of Eragrostis curvula grass provides insights into Poaceae evolution and supports new strategies to enhance forage quality.</title>
        <authorList>
            <person name="Carballo J."/>
            <person name="Santos B.A.C.M."/>
            <person name="Zappacosta D."/>
            <person name="Garbus I."/>
            <person name="Selva J.P."/>
            <person name="Gallo C.A."/>
            <person name="Diaz A."/>
            <person name="Albertini E."/>
            <person name="Caccamo M."/>
            <person name="Echenique V."/>
        </authorList>
    </citation>
    <scope>NUCLEOTIDE SEQUENCE [LARGE SCALE GENOMIC DNA]</scope>
    <source>
        <strain evidence="3">cv. Victoria</strain>
        <tissue evidence="2">Leaf</tissue>
    </source>
</reference>
<accession>A0A5J9WWK6</accession>
<dbReference type="Proteomes" id="UP000324897">
    <property type="component" value="Chromosome 6"/>
</dbReference>
<dbReference type="PANTHER" id="PTHR36707:SF1">
    <property type="entry name" value="T20M3.17 PROTEIN"/>
    <property type="match status" value="1"/>
</dbReference>
<dbReference type="Gramene" id="TVU51490">
    <property type="protein sequence ID" value="TVU51490"/>
    <property type="gene ID" value="EJB05_02922"/>
</dbReference>
<feature type="compositionally biased region" description="Basic and acidic residues" evidence="1">
    <location>
        <begin position="22"/>
        <end position="32"/>
    </location>
</feature>
<dbReference type="EMBL" id="RWGY01000002">
    <property type="protein sequence ID" value="TVU51490.1"/>
    <property type="molecule type" value="Genomic_DNA"/>
</dbReference>
<sequence length="445" mass="49696">ESEVQPRKNTTKSRGFKTASTEGRRQRREFGVERTGGGRYRSRAIRVRDFFKNARFRVKHIAMEGSKGTHDFDGSELETGTLSLHDKLSTQISLSSSSCVLMNVKGSATSPGPDKEVPSDILHFPLHSLEQDASKEEVIKWRLEKNGFPFALSDSELYDSSYDSSVSEQSSIISSPCMSFTLNSDTRSEDLEKTDIWVSSLDLDEEDSALLPDNEQILDIFSSDFPSPSFRAITNLQFTPSSSSPGTSQKEEDNDPDDPIFWPFERISYNSPEFDKFLSVSPRRITLGIRSAGVRQLNPVLQRLQKNKLSSTIKSIEPNRSSINLGLKGTKASQDKIPKAATIPSRFSRTTKASASSKDQPVRNCEKKRPPHLKIGAPRKVTAPQLQTDQPLHQETKAGNIRKLEEKKSPIEELIGLDEFDGHEGISSDLANLANYQFGLWLSPR</sequence>